<name>A0A8T1TMJ2_9STRA</name>
<feature type="transmembrane region" description="Helical" evidence="5">
    <location>
        <begin position="815"/>
        <end position="834"/>
    </location>
</feature>
<dbReference type="InterPro" id="IPR002491">
    <property type="entry name" value="ABC_transptr_periplasmic_BD"/>
</dbReference>
<dbReference type="GO" id="GO:0005524">
    <property type="term" value="F:ATP binding"/>
    <property type="evidence" value="ECO:0007669"/>
    <property type="project" value="InterPro"/>
</dbReference>
<dbReference type="Pfam" id="PF01497">
    <property type="entry name" value="Peripla_BP_2"/>
    <property type="match status" value="1"/>
</dbReference>
<dbReference type="VEuPathDB" id="FungiDB:PC110_g19685"/>
<evidence type="ECO:0000256" key="4">
    <source>
        <dbReference type="SAM" id="MobiDB-lite"/>
    </source>
</evidence>
<reference evidence="7" key="1">
    <citation type="submission" date="2021-01" db="EMBL/GenBank/DDBJ databases">
        <title>Phytophthora aleatoria, a newly-described species from Pinus radiata is distinct from Phytophthora cactorum isolates based on comparative genomics.</title>
        <authorList>
            <person name="Mcdougal R."/>
            <person name="Panda P."/>
            <person name="Williams N."/>
            <person name="Studholme D.J."/>
        </authorList>
    </citation>
    <scope>NUCLEOTIDE SEQUENCE</scope>
    <source>
        <strain evidence="7">NZFS 3830</strain>
    </source>
</reference>
<dbReference type="GO" id="GO:0140359">
    <property type="term" value="F:ABC-type transporter activity"/>
    <property type="evidence" value="ECO:0007669"/>
    <property type="project" value="InterPro"/>
</dbReference>
<dbReference type="CDD" id="cd18577">
    <property type="entry name" value="ABC_6TM_Pgp_ABCB1_D1_like"/>
    <property type="match status" value="1"/>
</dbReference>
<organism evidence="7 8">
    <name type="scientific">Phytophthora cactorum</name>
    <dbReference type="NCBI Taxonomy" id="29920"/>
    <lineage>
        <taxon>Eukaryota</taxon>
        <taxon>Sar</taxon>
        <taxon>Stramenopiles</taxon>
        <taxon>Oomycota</taxon>
        <taxon>Peronosporomycetes</taxon>
        <taxon>Peronosporales</taxon>
        <taxon>Peronosporaceae</taxon>
        <taxon>Phytophthora</taxon>
    </lineage>
</organism>
<evidence type="ECO:0000313" key="7">
    <source>
        <dbReference type="EMBL" id="KAG6944814.1"/>
    </source>
</evidence>
<evidence type="ECO:0000256" key="3">
    <source>
        <dbReference type="ARBA" id="ARBA00023136"/>
    </source>
</evidence>
<evidence type="ECO:0000259" key="6">
    <source>
        <dbReference type="PROSITE" id="PS50929"/>
    </source>
</evidence>
<keyword evidence="1 5" id="KW-0812">Transmembrane</keyword>
<sequence>MSTRSTALRVVSLLPSATENVCALLSACQGHASTSESSVPLPELVGRSHECDFPRDALDLPVLTAARTAFTSSVDTHKQVREALASAASLYHLDADKLAALQPDVILTQSTCKVCSIDLASVQQAVHDDVHRRTTVDRSMQSNTVSSQPAKQKELTKIVTCNPTSLVDALATQFCQLGDALGVPQVGESMAQEHLDKLQQLEHQAAAFVDKGYKPNVLMVEWLDPLFLGTKGWMREIVEAAGGQIVDTLERGQHVDVVVVALCGLTLDKTEQELVEGRVGDWWETLLDQSDAIVYIVDGTSMFTRPTRRLLVALEWLVHALHEPGSIWLKNSTFPYKLFDTSLVTSGSKAKEKKSAEMLEIEELHRAACSNQQAMYTDPATGYSVMTAYILKERQGLNELSVVFWSGGKDSFLALSALYETYAAEQKPMPRVVLLTTIDPKTNVVPIQNISSQTIAAQAEALELPLCLVAVGLGDEYTSALRSALVEISEQLKRTKKSKKAPPIEGTCTVSSLVFGDLHLEDIRTWREETFGKDYKLLFPVWKKKYESELLPALERICAKTGAKIFFSNVDEERLASSGAQWEVGQVYDWKLIQERNKATIEQVDLMGECVAVSTMSSLEKSSDETVYQRLETPRTTTVDVNEPVKPSSPKKNSTASESGNSKSNLRNEVVHDGPTSFKISHLYRYATTFDKVLLTIGVITTGANGALFPLMAIVFGNALSGFAATPVDMDAVNRAALNYLYIAIFMFATDYISYVAFYYSAERQMKALRSEALKHMLYLDIGWVEWVTTWATRSRYTIQFFVGLMIGFTREWDITLVMASVMPIMAISLSWLIKTFTVMSEFAQKVYAEAGSVAEETLSSIRTVASPNGEQKAVQKFEKKIVEAEKQNINLNKLSSVVFAMFLASIWVMYSIGLWYGGWKASKGDTTPGDVFAAFFAV</sequence>
<evidence type="ECO:0000313" key="8">
    <source>
        <dbReference type="Proteomes" id="UP000688947"/>
    </source>
</evidence>
<keyword evidence="3 5" id="KW-0472">Membrane</keyword>
<gene>
    <name evidence="7" type="ORF">JG687_00017636</name>
</gene>
<feature type="transmembrane region" description="Helical" evidence="5">
    <location>
        <begin position="693"/>
        <end position="720"/>
    </location>
</feature>
<feature type="transmembrane region" description="Helical" evidence="5">
    <location>
        <begin position="740"/>
        <end position="760"/>
    </location>
</feature>
<evidence type="ECO:0000256" key="2">
    <source>
        <dbReference type="ARBA" id="ARBA00022989"/>
    </source>
</evidence>
<proteinExistence type="predicted"/>
<comment type="caution">
    <text evidence="7">The sequence shown here is derived from an EMBL/GenBank/DDBJ whole genome shotgun (WGS) entry which is preliminary data.</text>
</comment>
<feature type="non-terminal residue" evidence="7">
    <location>
        <position position="939"/>
    </location>
</feature>
<dbReference type="InterPro" id="IPR040807">
    <property type="entry name" value="DUF5522"/>
</dbReference>
<dbReference type="InterPro" id="IPR051030">
    <property type="entry name" value="Vitamin_B12-ABC_binding"/>
</dbReference>
<dbReference type="PANTHER" id="PTHR42860:SF1">
    <property type="entry name" value="VITAMIN B12-BINDING PROTEIN"/>
    <property type="match status" value="1"/>
</dbReference>
<dbReference type="PANTHER" id="PTHR42860">
    <property type="entry name" value="VITAMIN B12-BINDING PROTEIN"/>
    <property type="match status" value="1"/>
</dbReference>
<feature type="domain" description="ABC transmembrane type-1" evidence="6">
    <location>
        <begin position="697"/>
        <end position="939"/>
    </location>
</feature>
<dbReference type="InterPro" id="IPR011527">
    <property type="entry name" value="ABC1_TM_dom"/>
</dbReference>
<dbReference type="EMBL" id="JAENGZ010002115">
    <property type="protein sequence ID" value="KAG6944814.1"/>
    <property type="molecule type" value="Genomic_DNA"/>
</dbReference>
<feature type="compositionally biased region" description="Polar residues" evidence="4">
    <location>
        <begin position="650"/>
        <end position="667"/>
    </location>
</feature>
<dbReference type="Proteomes" id="UP000688947">
    <property type="component" value="Unassembled WGS sequence"/>
</dbReference>
<keyword evidence="2 5" id="KW-1133">Transmembrane helix</keyword>
<dbReference type="GO" id="GO:0016020">
    <property type="term" value="C:membrane"/>
    <property type="evidence" value="ECO:0007669"/>
    <property type="project" value="InterPro"/>
</dbReference>
<dbReference type="AlphaFoldDB" id="A0A8T1TMJ2"/>
<dbReference type="Pfam" id="PF17653">
    <property type="entry name" value="DUF5522"/>
    <property type="match status" value="1"/>
</dbReference>
<evidence type="ECO:0000256" key="1">
    <source>
        <dbReference type="ARBA" id="ARBA00022692"/>
    </source>
</evidence>
<dbReference type="Pfam" id="PF00664">
    <property type="entry name" value="ABC_membrane"/>
    <property type="match status" value="2"/>
</dbReference>
<dbReference type="OrthoDB" id="274765at2759"/>
<dbReference type="PROSITE" id="PS50929">
    <property type="entry name" value="ABC_TM1F"/>
    <property type="match status" value="1"/>
</dbReference>
<feature type="region of interest" description="Disordered" evidence="4">
    <location>
        <begin position="623"/>
        <end position="670"/>
    </location>
</feature>
<protein>
    <recommendedName>
        <fullName evidence="6">ABC transmembrane type-1 domain-containing protein</fullName>
    </recommendedName>
</protein>
<dbReference type="VEuPathDB" id="FungiDB:PC110_g19684"/>
<evidence type="ECO:0000256" key="5">
    <source>
        <dbReference type="SAM" id="Phobius"/>
    </source>
</evidence>
<feature type="transmembrane region" description="Helical" evidence="5">
    <location>
        <begin position="898"/>
        <end position="917"/>
    </location>
</feature>
<accession>A0A8T1TMJ2</accession>